<dbReference type="SMART" id="SM00198">
    <property type="entry name" value="SCP"/>
    <property type="match status" value="1"/>
</dbReference>
<dbReference type="PRINTS" id="PR00838">
    <property type="entry name" value="V5ALLERGEN"/>
</dbReference>
<organism evidence="4 5">
    <name type="scientific">Cephalotus follicularis</name>
    <name type="common">Albany pitcher plant</name>
    <dbReference type="NCBI Taxonomy" id="3775"/>
    <lineage>
        <taxon>Eukaryota</taxon>
        <taxon>Viridiplantae</taxon>
        <taxon>Streptophyta</taxon>
        <taxon>Embryophyta</taxon>
        <taxon>Tracheophyta</taxon>
        <taxon>Spermatophyta</taxon>
        <taxon>Magnoliopsida</taxon>
        <taxon>eudicotyledons</taxon>
        <taxon>Gunneridae</taxon>
        <taxon>Pentapetalae</taxon>
        <taxon>rosids</taxon>
        <taxon>fabids</taxon>
        <taxon>Oxalidales</taxon>
        <taxon>Cephalotaceae</taxon>
        <taxon>Cephalotus</taxon>
    </lineage>
</organism>
<dbReference type="AlphaFoldDB" id="A0A1Q3BAE2"/>
<dbReference type="InterPro" id="IPR035940">
    <property type="entry name" value="CAP_sf"/>
</dbReference>
<gene>
    <name evidence="4" type="ORF">CFOL_v3_08511</name>
</gene>
<evidence type="ECO:0000256" key="2">
    <source>
        <dbReference type="ARBA" id="ARBA00023265"/>
    </source>
</evidence>
<dbReference type="InterPro" id="IPR002413">
    <property type="entry name" value="V5_allergen-like"/>
</dbReference>
<dbReference type="PROSITE" id="PS01009">
    <property type="entry name" value="CRISP_1"/>
    <property type="match status" value="1"/>
</dbReference>
<dbReference type="Pfam" id="PF00188">
    <property type="entry name" value="CAP"/>
    <property type="match status" value="1"/>
</dbReference>
<dbReference type="InterPro" id="IPR014044">
    <property type="entry name" value="CAP_dom"/>
</dbReference>
<dbReference type="SUPFAM" id="SSF55797">
    <property type="entry name" value="PR-1-like"/>
    <property type="match status" value="1"/>
</dbReference>
<dbReference type="Proteomes" id="UP000187406">
    <property type="component" value="Unassembled WGS sequence"/>
</dbReference>
<accession>A0A1Q3BAE2</accession>
<dbReference type="EMBL" id="BDDD01000379">
    <property type="protein sequence ID" value="GAV64996.1"/>
    <property type="molecule type" value="Genomic_DNA"/>
</dbReference>
<dbReference type="Gene3D" id="3.40.33.10">
    <property type="entry name" value="CAP"/>
    <property type="match status" value="1"/>
</dbReference>
<evidence type="ECO:0000259" key="3">
    <source>
        <dbReference type="SMART" id="SM00198"/>
    </source>
</evidence>
<dbReference type="PRINTS" id="PR00837">
    <property type="entry name" value="V5TPXLIKE"/>
</dbReference>
<sequence>MNGLSLSRQFLTAHNFVRLKHGELPLMWDRRLARYARRWAQARESDCDLIHSNGPYGENLFWGGNDDWTPYEIVEKWAEEDRFFNVGNNLCQEGRMCGHFTQVVWRDTVRVGCGKALCNGGGVFVICSYDPPGNYENESPFGRLFNNGNGDGA</sequence>
<evidence type="ECO:0000313" key="4">
    <source>
        <dbReference type="EMBL" id="GAV64996.1"/>
    </source>
</evidence>
<reference evidence="5" key="1">
    <citation type="submission" date="2016-04" db="EMBL/GenBank/DDBJ databases">
        <title>Cephalotus genome sequencing.</title>
        <authorList>
            <person name="Fukushima K."/>
            <person name="Hasebe M."/>
            <person name="Fang X."/>
        </authorList>
    </citation>
    <scope>NUCLEOTIDE SEQUENCE [LARGE SCALE GENOMIC DNA]</scope>
    <source>
        <strain evidence="5">cv. St1</strain>
    </source>
</reference>
<dbReference type="CDD" id="cd05381">
    <property type="entry name" value="CAP_PR-1"/>
    <property type="match status" value="1"/>
</dbReference>
<dbReference type="PROSITE" id="PS01010">
    <property type="entry name" value="CRISP_2"/>
    <property type="match status" value="1"/>
</dbReference>
<dbReference type="InterPro" id="IPR001283">
    <property type="entry name" value="CRISP-related"/>
</dbReference>
<keyword evidence="2" id="KW-0611">Plant defense</keyword>
<keyword evidence="5" id="KW-1185">Reference proteome</keyword>
<dbReference type="InterPro" id="IPR018244">
    <property type="entry name" value="Allrgn_V5/Tpx1_CS"/>
</dbReference>
<name>A0A1Q3BAE2_CEPFO</name>
<dbReference type="PANTHER" id="PTHR10334">
    <property type="entry name" value="CYSTEINE-RICH SECRETORY PROTEIN-RELATED"/>
    <property type="match status" value="1"/>
</dbReference>
<evidence type="ECO:0000256" key="1">
    <source>
        <dbReference type="ARBA" id="ARBA00003143"/>
    </source>
</evidence>
<evidence type="ECO:0000313" key="5">
    <source>
        <dbReference type="Proteomes" id="UP000187406"/>
    </source>
</evidence>
<dbReference type="FunCoup" id="A0A1Q3BAE2">
    <property type="interactions" value="62"/>
</dbReference>
<dbReference type="GO" id="GO:0005576">
    <property type="term" value="C:extracellular region"/>
    <property type="evidence" value="ECO:0007669"/>
    <property type="project" value="InterPro"/>
</dbReference>
<keyword evidence="2" id="KW-0568">Pathogenesis-related protein</keyword>
<feature type="domain" description="SCP" evidence="3">
    <location>
        <begin position="5"/>
        <end position="137"/>
    </location>
</feature>
<protein>
    <submittedName>
        <fullName evidence="4">CAP domain-containing protein</fullName>
    </submittedName>
</protein>
<comment type="function">
    <text evidence="1">Probably involved in the defense reaction of plants against pathogens.</text>
</comment>
<proteinExistence type="predicted"/>
<dbReference type="OrthoDB" id="337038at2759"/>
<dbReference type="STRING" id="3775.A0A1Q3BAE2"/>
<comment type="caution">
    <text evidence="4">The sequence shown here is derived from an EMBL/GenBank/DDBJ whole genome shotgun (WGS) entry which is preliminary data.</text>
</comment>
<dbReference type="InParanoid" id="A0A1Q3BAE2"/>
<dbReference type="FunFam" id="3.40.33.10:FF:000004">
    <property type="entry name" value="CAP, cysteine-rich secretory protein, antigen 5"/>
    <property type="match status" value="1"/>
</dbReference>